<accession>A0A1I5A417</accession>
<dbReference type="PANTHER" id="PTHR22600">
    <property type="entry name" value="BETA-HEXOSAMINIDASE"/>
    <property type="match status" value="1"/>
</dbReference>
<dbReference type="PANTHER" id="PTHR22600:SF57">
    <property type="entry name" value="BETA-N-ACETYLHEXOSAMINIDASE"/>
    <property type="match status" value="1"/>
</dbReference>
<evidence type="ECO:0000256" key="4">
    <source>
        <dbReference type="ARBA" id="ARBA00022801"/>
    </source>
</evidence>
<dbReference type="Gene3D" id="3.20.20.80">
    <property type="entry name" value="Glycosidases"/>
    <property type="match status" value="1"/>
</dbReference>
<dbReference type="GO" id="GO:0016020">
    <property type="term" value="C:membrane"/>
    <property type="evidence" value="ECO:0007669"/>
    <property type="project" value="TreeGrafter"/>
</dbReference>
<dbReference type="InterPro" id="IPR029018">
    <property type="entry name" value="Hex-like_dom2"/>
</dbReference>
<comment type="catalytic activity">
    <reaction evidence="1">
        <text>Hydrolysis of terminal non-reducing N-acetyl-D-hexosamine residues in N-acetyl-beta-D-hexosaminides.</text>
        <dbReference type="EC" id="3.2.1.52"/>
    </reaction>
</comment>
<feature type="signal peptide" evidence="7">
    <location>
        <begin position="1"/>
        <end position="23"/>
    </location>
</feature>
<dbReference type="OrthoDB" id="9763537at2"/>
<gene>
    <name evidence="10" type="ORF">SAMN05660413_01675</name>
</gene>
<reference evidence="10 11" key="1">
    <citation type="submission" date="2016-10" db="EMBL/GenBank/DDBJ databases">
        <authorList>
            <person name="de Groot N.N."/>
        </authorList>
    </citation>
    <scope>NUCLEOTIDE SEQUENCE [LARGE SCALE GENOMIC DNA]</scope>
    <source>
        <strain evidence="10 11">DSM 17794</strain>
    </source>
</reference>
<evidence type="ECO:0000256" key="7">
    <source>
        <dbReference type="SAM" id="SignalP"/>
    </source>
</evidence>
<keyword evidence="11" id="KW-1185">Reference proteome</keyword>
<evidence type="ECO:0000259" key="8">
    <source>
        <dbReference type="Pfam" id="PF00728"/>
    </source>
</evidence>
<dbReference type="PRINTS" id="PR00738">
    <property type="entry name" value="GLHYDRLASE20"/>
</dbReference>
<dbReference type="EC" id="3.2.1.52" evidence="3"/>
<keyword evidence="7" id="KW-0732">Signal</keyword>
<dbReference type="STRING" id="287099.SAMN05660413_01675"/>
<feature type="domain" description="Glycoside hydrolase family 20 catalytic" evidence="8">
    <location>
        <begin position="349"/>
        <end position="478"/>
    </location>
</feature>
<protein>
    <recommendedName>
        <fullName evidence="3">beta-N-acetylhexosaminidase</fullName>
        <ecNumber evidence="3">3.2.1.52</ecNumber>
    </recommendedName>
</protein>
<dbReference type="InterPro" id="IPR025705">
    <property type="entry name" value="Beta_hexosaminidase_sua/sub"/>
</dbReference>
<keyword evidence="5" id="KW-0326">Glycosidase</keyword>
<evidence type="ECO:0000256" key="6">
    <source>
        <dbReference type="PIRSR" id="PIRSR625705-1"/>
    </source>
</evidence>
<dbReference type="SUPFAM" id="SSF51445">
    <property type="entry name" value="(Trans)glycosidases"/>
    <property type="match status" value="1"/>
</dbReference>
<evidence type="ECO:0000256" key="2">
    <source>
        <dbReference type="ARBA" id="ARBA00006285"/>
    </source>
</evidence>
<name>A0A1I5A417_9FLAO</name>
<dbReference type="EMBL" id="FOVL01000008">
    <property type="protein sequence ID" value="SFN56989.1"/>
    <property type="molecule type" value="Genomic_DNA"/>
</dbReference>
<evidence type="ECO:0000313" key="10">
    <source>
        <dbReference type="EMBL" id="SFN56989.1"/>
    </source>
</evidence>
<feature type="active site" description="Proton donor" evidence="6">
    <location>
        <position position="341"/>
    </location>
</feature>
<dbReference type="SUPFAM" id="SSF55545">
    <property type="entry name" value="beta-N-acetylhexosaminidase-like domain"/>
    <property type="match status" value="1"/>
</dbReference>
<dbReference type="GO" id="GO:0030203">
    <property type="term" value="P:glycosaminoglycan metabolic process"/>
    <property type="evidence" value="ECO:0007669"/>
    <property type="project" value="TreeGrafter"/>
</dbReference>
<dbReference type="RefSeq" id="WP_093408241.1">
    <property type="nucleotide sequence ID" value="NZ_FOVL01000008.1"/>
</dbReference>
<dbReference type="Pfam" id="PF02838">
    <property type="entry name" value="Glyco_hydro_20b"/>
    <property type="match status" value="1"/>
</dbReference>
<sequence length="538" mass="60912">MKSHLLKKTILFLLITVLLSSCSGSPEVIKAEGPPPSVIPLPQSVEWKDNMYLIPEVNHICYNNGGEKTAEWLQQLLKVANIESEINSGESCGNWNISIDSALQEELGEEGYTLEINDSGVTINSATEAGSFYAIQSLRQFFPAEIEQGNFVKDDVLLRQTFIQDKPEYSWRGTMVDVARSFFGIDYLKQHVDRMALYKLNRLHLHLTDDQGWRIEIKGKPLLTEIGSKGSVEGGRSGYLTQEEYKELQDYALERNIVIIPEVDMPGHIYSALLAYPELNCPGNSNIGPKGVTPPELYTGYEVGWSKFCLEKPEIYDFVSDVIRELSNITKGPWIHIGGDEIEDPRYEEFVVKADSIVQQHGKLTIGWQEITQAPVSPNAISQKWWAGHGESVVNVKEIQSFCSNFYLDHANVPGQENTLNWCKETGVSIEDVYSFSSNDPNVIGVEAPVWTEHVLSDEMLDDRFWPRTLAVAEVGWTLESKRDFKEFLVRVAGQGERLNNLGIHYFDTPNVQWNQRNIAERPESVFHEFMASKEKIK</sequence>
<feature type="chain" id="PRO_5011618873" description="beta-N-acetylhexosaminidase" evidence="7">
    <location>
        <begin position="24"/>
        <end position="538"/>
    </location>
</feature>
<dbReference type="Proteomes" id="UP000199153">
    <property type="component" value="Unassembled WGS sequence"/>
</dbReference>
<organism evidence="10 11">
    <name type="scientific">Salegentibacter flavus</name>
    <dbReference type="NCBI Taxonomy" id="287099"/>
    <lineage>
        <taxon>Bacteria</taxon>
        <taxon>Pseudomonadati</taxon>
        <taxon>Bacteroidota</taxon>
        <taxon>Flavobacteriia</taxon>
        <taxon>Flavobacteriales</taxon>
        <taxon>Flavobacteriaceae</taxon>
        <taxon>Salegentibacter</taxon>
    </lineage>
</organism>
<proteinExistence type="inferred from homology"/>
<evidence type="ECO:0000259" key="9">
    <source>
        <dbReference type="Pfam" id="PF02838"/>
    </source>
</evidence>
<comment type="similarity">
    <text evidence="2">Belongs to the glycosyl hydrolase 20 family.</text>
</comment>
<dbReference type="Pfam" id="PF00728">
    <property type="entry name" value="Glyco_hydro_20"/>
    <property type="match status" value="2"/>
</dbReference>
<dbReference type="GO" id="GO:0005975">
    <property type="term" value="P:carbohydrate metabolic process"/>
    <property type="evidence" value="ECO:0007669"/>
    <property type="project" value="InterPro"/>
</dbReference>
<dbReference type="PROSITE" id="PS51257">
    <property type="entry name" value="PROKAR_LIPOPROTEIN"/>
    <property type="match status" value="1"/>
</dbReference>
<dbReference type="Gene3D" id="3.30.379.10">
    <property type="entry name" value="Chitobiase/beta-hexosaminidase domain 2-like"/>
    <property type="match status" value="1"/>
</dbReference>
<evidence type="ECO:0000256" key="1">
    <source>
        <dbReference type="ARBA" id="ARBA00001231"/>
    </source>
</evidence>
<dbReference type="AlphaFoldDB" id="A0A1I5A417"/>
<dbReference type="InterPro" id="IPR015882">
    <property type="entry name" value="HEX_bac_N"/>
</dbReference>
<dbReference type="InterPro" id="IPR015883">
    <property type="entry name" value="Glyco_hydro_20_cat"/>
</dbReference>
<evidence type="ECO:0000313" key="11">
    <source>
        <dbReference type="Proteomes" id="UP000199153"/>
    </source>
</evidence>
<keyword evidence="4" id="KW-0378">Hydrolase</keyword>
<dbReference type="GO" id="GO:0004563">
    <property type="term" value="F:beta-N-acetylhexosaminidase activity"/>
    <property type="evidence" value="ECO:0007669"/>
    <property type="project" value="UniProtKB-EC"/>
</dbReference>
<evidence type="ECO:0000256" key="3">
    <source>
        <dbReference type="ARBA" id="ARBA00012663"/>
    </source>
</evidence>
<dbReference type="InterPro" id="IPR017853">
    <property type="entry name" value="GH"/>
</dbReference>
<feature type="domain" description="Glycoside hydrolase family 20 catalytic" evidence="8">
    <location>
        <begin position="169"/>
        <end position="348"/>
    </location>
</feature>
<feature type="domain" description="Beta-hexosaminidase bacterial type N-terminal" evidence="9">
    <location>
        <begin position="36"/>
        <end position="145"/>
    </location>
</feature>
<evidence type="ECO:0000256" key="5">
    <source>
        <dbReference type="ARBA" id="ARBA00023295"/>
    </source>
</evidence>